<comment type="pathway">
    <text evidence="11">Pyrimidine metabolism; UMP biosynthesis via de novo pathway; orotate from (S)-dihydroorotate (NAD(+) route): step 1/1.</text>
</comment>
<proteinExistence type="inferred from homology"/>
<feature type="binding site" evidence="11 13">
    <location>
        <position position="283"/>
    </location>
    <ligand>
        <name>[2Fe-2S] cluster</name>
        <dbReference type="ChEBI" id="CHEBI:190135"/>
    </ligand>
</feature>
<keyword evidence="8 11" id="KW-0249">Electron transport</keyword>
<evidence type="ECO:0000256" key="5">
    <source>
        <dbReference type="ARBA" id="ARBA00022723"/>
    </source>
</evidence>
<keyword evidence="14" id="KW-0812">Transmembrane</keyword>
<feature type="binding site" evidence="11 13">
    <location>
        <position position="259"/>
    </location>
    <ligand>
        <name>[2Fe-2S] cluster</name>
        <dbReference type="ChEBI" id="CHEBI:190135"/>
    </ligand>
</feature>
<dbReference type="SUPFAM" id="SSF52343">
    <property type="entry name" value="Ferredoxin reductase-like, C-terminal NADP-linked domain"/>
    <property type="match status" value="1"/>
</dbReference>
<dbReference type="GO" id="GO:0046872">
    <property type="term" value="F:metal ion binding"/>
    <property type="evidence" value="ECO:0007669"/>
    <property type="project" value="UniProtKB-KW"/>
</dbReference>
<feature type="transmembrane region" description="Helical" evidence="14">
    <location>
        <begin position="20"/>
        <end position="37"/>
    </location>
</feature>
<dbReference type="UniPathway" id="UPA00070">
    <property type="reaction ID" value="UER00945"/>
</dbReference>
<protein>
    <recommendedName>
        <fullName evidence="11">Dihydroorotate dehydrogenase B (NAD(+)), electron transfer subunit</fullName>
    </recommendedName>
    <alternativeName>
        <fullName evidence="11">Dihydroorotate oxidase B, electron transfer subunit</fullName>
    </alternativeName>
</protein>
<dbReference type="InterPro" id="IPR023455">
    <property type="entry name" value="Dihydroorotate_DHASE_ETsu"/>
</dbReference>
<evidence type="ECO:0000256" key="11">
    <source>
        <dbReference type="HAMAP-Rule" id="MF_01211"/>
    </source>
</evidence>
<keyword evidence="3 11" id="KW-0285">Flavoprotein</keyword>
<keyword evidence="10 11" id="KW-0411">Iron-sulfur</keyword>
<dbReference type="EMBL" id="CP025043">
    <property type="protein sequence ID" value="AUA18974.1"/>
    <property type="molecule type" value="Genomic_DNA"/>
</dbReference>
<evidence type="ECO:0000313" key="17">
    <source>
        <dbReference type="Proteomes" id="UP000231863"/>
    </source>
</evidence>
<evidence type="ECO:0000256" key="6">
    <source>
        <dbReference type="ARBA" id="ARBA00022827"/>
    </source>
</evidence>
<dbReference type="GO" id="GO:0050660">
    <property type="term" value="F:flavin adenine dinucleotide binding"/>
    <property type="evidence" value="ECO:0007669"/>
    <property type="project" value="InterPro"/>
</dbReference>
<dbReference type="GO" id="GO:0016491">
    <property type="term" value="F:oxidoreductase activity"/>
    <property type="evidence" value="ECO:0007669"/>
    <property type="project" value="InterPro"/>
</dbReference>
<feature type="binding site" evidence="11 12">
    <location>
        <begin position="107"/>
        <end position="109"/>
    </location>
    <ligand>
        <name>FAD</name>
        <dbReference type="ChEBI" id="CHEBI:57692"/>
    </ligand>
</feature>
<dbReference type="Gene3D" id="2.40.30.10">
    <property type="entry name" value="Translation factors"/>
    <property type="match status" value="1"/>
</dbReference>
<dbReference type="PIRSF" id="PIRSF006816">
    <property type="entry name" value="Cyc3_hyd_g"/>
    <property type="match status" value="1"/>
</dbReference>
<keyword evidence="4 11" id="KW-0001">2Fe-2S</keyword>
<dbReference type="InterPro" id="IPR017927">
    <property type="entry name" value="FAD-bd_FR_type"/>
</dbReference>
<dbReference type="Pfam" id="PF00175">
    <property type="entry name" value="NAD_binding_1"/>
    <property type="match status" value="1"/>
</dbReference>
<feature type="binding site" evidence="11 13">
    <location>
        <position position="264"/>
    </location>
    <ligand>
        <name>[2Fe-2S] cluster</name>
        <dbReference type="ChEBI" id="CHEBI:190135"/>
    </ligand>
</feature>
<keyword evidence="5 11" id="KW-0479">Metal-binding</keyword>
<evidence type="ECO:0000313" key="16">
    <source>
        <dbReference type="EMBL" id="AUA18974.1"/>
    </source>
</evidence>
<dbReference type="Proteomes" id="UP000231863">
    <property type="component" value="Chromosome"/>
</dbReference>
<evidence type="ECO:0000256" key="14">
    <source>
        <dbReference type="SAM" id="Phobius"/>
    </source>
</evidence>
<comment type="cofactor">
    <cofactor evidence="11 12">
        <name>FAD</name>
        <dbReference type="ChEBI" id="CHEBI:57692"/>
    </cofactor>
    <text evidence="11 12">Binds 1 FAD per subunit.</text>
</comment>
<dbReference type="Pfam" id="PF10418">
    <property type="entry name" value="DHODB_Fe-S_bind"/>
    <property type="match status" value="1"/>
</dbReference>
<dbReference type="GO" id="GO:0009055">
    <property type="term" value="F:electron transfer activity"/>
    <property type="evidence" value="ECO:0007669"/>
    <property type="project" value="UniProtKB-UniRule"/>
</dbReference>
<evidence type="ECO:0000256" key="1">
    <source>
        <dbReference type="ARBA" id="ARBA00006422"/>
    </source>
</evidence>
<evidence type="ECO:0000256" key="9">
    <source>
        <dbReference type="ARBA" id="ARBA00023004"/>
    </source>
</evidence>
<evidence type="ECO:0000256" key="8">
    <source>
        <dbReference type="ARBA" id="ARBA00022982"/>
    </source>
</evidence>
<dbReference type="AlphaFoldDB" id="A0A2I5KNN2"/>
<dbReference type="PANTHER" id="PTHR43513">
    <property type="entry name" value="DIHYDROOROTATE DEHYDROGENASE B (NAD(+)), ELECTRON TRANSFER SUBUNIT"/>
    <property type="match status" value="1"/>
</dbReference>
<comment type="cofactor">
    <cofactor evidence="11">
        <name>[2Fe-2S] cluster</name>
        <dbReference type="ChEBI" id="CHEBI:190135"/>
    </cofactor>
    <text evidence="11">Binds 1 [2Fe-2S] cluster per subunit.</text>
</comment>
<evidence type="ECO:0000256" key="3">
    <source>
        <dbReference type="ARBA" id="ARBA00022630"/>
    </source>
</evidence>
<feature type="binding site" evidence="11 12">
    <location>
        <begin position="114"/>
        <end position="115"/>
    </location>
    <ligand>
        <name>FAD</name>
        <dbReference type="ChEBI" id="CHEBI:57692"/>
    </ligand>
</feature>
<keyword evidence="7 11" id="KW-0665">Pyrimidine biosynthesis</keyword>
<dbReference type="InterPro" id="IPR012165">
    <property type="entry name" value="Cyt_c3_hydrogenase_gsu"/>
</dbReference>
<dbReference type="PANTHER" id="PTHR43513:SF3">
    <property type="entry name" value="DIHYDROOROTATE DEHYDROGENASE B (NAD(+)), ELECTRON TRANSFER SUBUNIT-RELATED"/>
    <property type="match status" value="1"/>
</dbReference>
<feature type="binding site" evidence="11 12">
    <location>
        <begin position="90"/>
        <end position="93"/>
    </location>
    <ligand>
        <name>FAD</name>
        <dbReference type="ChEBI" id="CHEBI:57692"/>
    </ligand>
</feature>
<dbReference type="CDD" id="cd06218">
    <property type="entry name" value="DHOD_e_trans"/>
    <property type="match status" value="1"/>
</dbReference>
<comment type="subunit">
    <text evidence="11">Heterotetramer of 2 PyrK and 2 PyrD type B subunits.</text>
</comment>
<evidence type="ECO:0000256" key="13">
    <source>
        <dbReference type="PIRSR" id="PIRSR006816-2"/>
    </source>
</evidence>
<dbReference type="Gene3D" id="2.10.240.10">
    <property type="entry name" value="Dihydroorotate dehydrogenase, electron transfer subunit"/>
    <property type="match status" value="1"/>
</dbReference>
<dbReference type="InterPro" id="IPR019480">
    <property type="entry name" value="Dihydroorotate_DH_Fe-S-bd"/>
</dbReference>
<dbReference type="PROSITE" id="PS51384">
    <property type="entry name" value="FAD_FR"/>
    <property type="match status" value="1"/>
</dbReference>
<dbReference type="NCBIfam" id="NF000797">
    <property type="entry name" value="PRK00054.1-2"/>
    <property type="match status" value="1"/>
</dbReference>
<feature type="domain" description="FAD-binding FR-type" evidence="15">
    <location>
        <begin position="41"/>
        <end position="139"/>
    </location>
</feature>
<dbReference type="SUPFAM" id="SSF63380">
    <property type="entry name" value="Riboflavin synthase domain-like"/>
    <property type="match status" value="1"/>
</dbReference>
<evidence type="ECO:0000256" key="7">
    <source>
        <dbReference type="ARBA" id="ARBA00022975"/>
    </source>
</evidence>
<dbReference type="InterPro" id="IPR008333">
    <property type="entry name" value="Cbr1-like_FAD-bd_dom"/>
</dbReference>
<dbReference type="HAMAP" id="MF_01211">
    <property type="entry name" value="DHODB_Fe_S_bind"/>
    <property type="match status" value="1"/>
</dbReference>
<comment type="cofactor">
    <cofactor evidence="13">
        <name>[2Fe-2S] cluster</name>
        <dbReference type="ChEBI" id="CHEBI:190135"/>
    </cofactor>
    <text evidence="13">Binds 1 [2Fe-2S] cluster per subunit.</text>
</comment>
<comment type="similarity">
    <text evidence="1 11">Belongs to the PyrK family.</text>
</comment>
<gene>
    <name evidence="11" type="primary">pyrK</name>
    <name evidence="16" type="ORF">CWI26_05465</name>
</gene>
<keyword evidence="2 11" id="KW-0813">Transport</keyword>
<evidence type="ECO:0000259" key="15">
    <source>
        <dbReference type="PROSITE" id="PS51384"/>
    </source>
</evidence>
<keyword evidence="6 11" id="KW-0274">FAD</keyword>
<dbReference type="GO" id="GO:0051537">
    <property type="term" value="F:2 iron, 2 sulfur cluster binding"/>
    <property type="evidence" value="ECO:0007669"/>
    <property type="project" value="UniProtKB-KW"/>
</dbReference>
<dbReference type="InterPro" id="IPR037117">
    <property type="entry name" value="Dihydroorotate_DH_ele_sf"/>
</dbReference>
<evidence type="ECO:0000256" key="12">
    <source>
        <dbReference type="PIRSR" id="PIRSR006816-1"/>
    </source>
</evidence>
<dbReference type="InterPro" id="IPR001433">
    <property type="entry name" value="OxRdtase_FAD/NAD-bd"/>
</dbReference>
<feature type="binding site" evidence="11 13">
    <location>
        <position position="267"/>
    </location>
    <ligand>
        <name>[2Fe-2S] cluster</name>
        <dbReference type="ChEBI" id="CHEBI:190135"/>
    </ligand>
</feature>
<dbReference type="InterPro" id="IPR050353">
    <property type="entry name" value="PyrK_electron_transfer"/>
</dbReference>
<reference evidence="16 17" key="1">
    <citation type="submission" date="2017-11" db="EMBL/GenBank/DDBJ databases">
        <title>Genome analysis of Streptococcus suis serotype chz stain ah681.</title>
        <authorList>
            <person name="Pan Z."/>
            <person name="Zhang Y."/>
            <person name="Ma J."/>
            <person name="Lu P."/>
            <person name="Zhu Y."/>
            <person name="Zhong X."/>
            <person name="Dong W."/>
            <person name="Lu C."/>
            <person name="Yao H."/>
        </authorList>
    </citation>
    <scope>NUCLEOTIDE SEQUENCE [LARGE SCALE GENOMIC DNA]</scope>
    <source>
        <strain evidence="16 17">AH681</strain>
    </source>
</reference>
<evidence type="ECO:0000256" key="2">
    <source>
        <dbReference type="ARBA" id="ARBA00022448"/>
    </source>
</evidence>
<name>A0A2I5KNN2_STRSU</name>
<keyword evidence="9 11" id="KW-0408">Iron</keyword>
<accession>A0A2I5KNN2</accession>
<comment type="function">
    <text evidence="11">Responsible for channeling the electrons from the oxidation of dihydroorotate from the FMN redox center in the PyrD type B subunit to the ultimate electron acceptor NAD(+).</text>
</comment>
<evidence type="ECO:0000256" key="10">
    <source>
        <dbReference type="ARBA" id="ARBA00023014"/>
    </source>
</evidence>
<keyword evidence="14" id="KW-0472">Membrane</keyword>
<organism evidence="16 17">
    <name type="scientific">Streptococcus suis</name>
    <dbReference type="NCBI Taxonomy" id="1307"/>
    <lineage>
        <taxon>Bacteria</taxon>
        <taxon>Bacillati</taxon>
        <taxon>Bacillota</taxon>
        <taxon>Bacilli</taxon>
        <taxon>Lactobacillales</taxon>
        <taxon>Streptococcaceae</taxon>
        <taxon>Streptococcus</taxon>
    </lineage>
</organism>
<dbReference type="Gene3D" id="3.40.50.80">
    <property type="entry name" value="Nucleotide-binding domain of ferredoxin-NADP reductase (FNR) module"/>
    <property type="match status" value="1"/>
</dbReference>
<keyword evidence="14" id="KW-1133">Transmembrane helix</keyword>
<sequence length="296" mass="32605">MINRANTAFFSCNLASQQGFFSISTFLFSVSLLYRIGEKMILKEQMLLVDQVQLAPRIFAMTLQGDMVQDMKMGQFIHIRVPDDSMLLRRPISISEIDRNKSQCRIIYRVEGQGTEVFSKMTVGQYLDVMGPLGKGFEVDFLKEGDRILIIGGGIGVPPLVEVAKQAAFRGAKVTSVIGFATKEAVILEEELASYGVVYVTTDDGSYGCKGNVATVVEELTNEFAAIYSCGAPAMMNYVDLRFQDHPHAYISLEARMACGMGACYACVVKPKEGQEHENKRVCKEGPVFATGSLIL</sequence>
<dbReference type="GO" id="GO:0044205">
    <property type="term" value="P:'de novo' UMP biosynthetic process"/>
    <property type="evidence" value="ECO:0007669"/>
    <property type="project" value="UniProtKB-UniRule"/>
</dbReference>
<dbReference type="Pfam" id="PF00970">
    <property type="entry name" value="FAD_binding_6"/>
    <property type="match status" value="1"/>
</dbReference>
<evidence type="ECO:0000256" key="4">
    <source>
        <dbReference type="ARBA" id="ARBA00022714"/>
    </source>
</evidence>
<dbReference type="InterPro" id="IPR039261">
    <property type="entry name" value="FNR_nucleotide-bd"/>
</dbReference>
<dbReference type="InterPro" id="IPR017938">
    <property type="entry name" value="Riboflavin_synthase-like_b-brl"/>
</dbReference>